<feature type="transmembrane region" description="Helical" evidence="1">
    <location>
        <begin position="12"/>
        <end position="33"/>
    </location>
</feature>
<comment type="caution">
    <text evidence="2">The sequence shown here is derived from an EMBL/GenBank/DDBJ whole genome shotgun (WGS) entry which is preliminary data.</text>
</comment>
<dbReference type="EMBL" id="BARW01031615">
    <property type="protein sequence ID" value="GAJ04450.1"/>
    <property type="molecule type" value="Genomic_DNA"/>
</dbReference>
<evidence type="ECO:0000256" key="1">
    <source>
        <dbReference type="SAM" id="Phobius"/>
    </source>
</evidence>
<keyword evidence="1" id="KW-1133">Transmembrane helix</keyword>
<evidence type="ECO:0000313" key="2">
    <source>
        <dbReference type="EMBL" id="GAJ04450.1"/>
    </source>
</evidence>
<feature type="non-terminal residue" evidence="2">
    <location>
        <position position="1"/>
    </location>
</feature>
<accession>X1VDH8</accession>
<reference evidence="2" key="1">
    <citation type="journal article" date="2014" name="Front. Microbiol.">
        <title>High frequency of phylogenetically diverse reductive dehalogenase-homologous genes in deep subseafloor sedimentary metagenomes.</title>
        <authorList>
            <person name="Kawai M."/>
            <person name="Futagami T."/>
            <person name="Toyoda A."/>
            <person name="Takaki Y."/>
            <person name="Nishi S."/>
            <person name="Hori S."/>
            <person name="Arai W."/>
            <person name="Tsubouchi T."/>
            <person name="Morono Y."/>
            <person name="Uchiyama I."/>
            <person name="Ito T."/>
            <person name="Fujiyama A."/>
            <person name="Inagaki F."/>
            <person name="Takami H."/>
        </authorList>
    </citation>
    <scope>NUCLEOTIDE SEQUENCE</scope>
    <source>
        <strain evidence="2">Expedition CK06-06</strain>
    </source>
</reference>
<name>X1VDH8_9ZZZZ</name>
<organism evidence="2">
    <name type="scientific">marine sediment metagenome</name>
    <dbReference type="NCBI Taxonomy" id="412755"/>
    <lineage>
        <taxon>unclassified sequences</taxon>
        <taxon>metagenomes</taxon>
        <taxon>ecological metagenomes</taxon>
    </lineage>
</organism>
<dbReference type="AlphaFoldDB" id="X1VDH8"/>
<gene>
    <name evidence="2" type="ORF">S12H4_50243</name>
</gene>
<keyword evidence="1" id="KW-0472">Membrane</keyword>
<keyword evidence="1" id="KW-0812">Transmembrane</keyword>
<protein>
    <submittedName>
        <fullName evidence="2">Uncharacterized protein</fullName>
    </submittedName>
</protein>
<sequence length="41" mass="4447">AIEVSLKAPIGYIAITAGALAVAVGSMIFVKLYRVKRDRRE</sequence>
<proteinExistence type="predicted"/>